<dbReference type="RefSeq" id="WP_265688305.1">
    <property type="nucleotide sequence ID" value="NZ_JAKRRX010000087.1"/>
</dbReference>
<evidence type="ECO:0000313" key="2">
    <source>
        <dbReference type="Proteomes" id="UP001155586"/>
    </source>
</evidence>
<reference evidence="1" key="1">
    <citation type="submission" date="2022-02" db="EMBL/GenBank/DDBJ databases">
        <title>Vibrio sp. nov., a new bacterium isolated from Bohai sea, China.</title>
        <authorList>
            <person name="Yuan Y."/>
        </authorList>
    </citation>
    <scope>NUCLEOTIDE SEQUENCE</scope>
    <source>
        <strain evidence="1">DBSS07</strain>
    </source>
</reference>
<dbReference type="EMBL" id="JAKRRX010000087">
    <property type="protein sequence ID" value="MCW8335010.1"/>
    <property type="molecule type" value="Genomic_DNA"/>
</dbReference>
<name>A0A9X3CG06_9VIBR</name>
<proteinExistence type="predicted"/>
<dbReference type="Proteomes" id="UP001155586">
    <property type="component" value="Unassembled WGS sequence"/>
</dbReference>
<feature type="non-terminal residue" evidence="1">
    <location>
        <position position="1"/>
    </location>
</feature>
<protein>
    <submittedName>
        <fullName evidence="1">Uncharacterized protein</fullName>
    </submittedName>
</protein>
<dbReference type="AlphaFoldDB" id="A0A9X3CG06"/>
<sequence length="84" mass="9685">PRPDSQIKTLVLAIYSPLDMGGQRVYLDRVDRHRKCNHQWRVVDKYEHWLYLPVPCGSLGSTFPSLPPDLLTFLQVGINLVIKL</sequence>
<organism evidence="1 2">
    <name type="scientific">Vibrio paucivorans</name>
    <dbReference type="NCBI Taxonomy" id="2829489"/>
    <lineage>
        <taxon>Bacteria</taxon>
        <taxon>Pseudomonadati</taxon>
        <taxon>Pseudomonadota</taxon>
        <taxon>Gammaproteobacteria</taxon>
        <taxon>Vibrionales</taxon>
        <taxon>Vibrionaceae</taxon>
        <taxon>Vibrio</taxon>
    </lineage>
</organism>
<accession>A0A9X3CG06</accession>
<evidence type="ECO:0000313" key="1">
    <source>
        <dbReference type="EMBL" id="MCW8335010.1"/>
    </source>
</evidence>
<gene>
    <name evidence="1" type="ORF">MD483_14410</name>
</gene>
<keyword evidence="2" id="KW-1185">Reference proteome</keyword>
<comment type="caution">
    <text evidence="1">The sequence shown here is derived from an EMBL/GenBank/DDBJ whole genome shotgun (WGS) entry which is preliminary data.</text>
</comment>